<evidence type="ECO:0000256" key="1">
    <source>
        <dbReference type="ARBA" id="ARBA00004123"/>
    </source>
</evidence>
<gene>
    <name evidence="6" type="ORF">SASPL_125187</name>
</gene>
<feature type="region of interest" description="Disordered" evidence="5">
    <location>
        <begin position="393"/>
        <end position="451"/>
    </location>
</feature>
<keyword evidence="7" id="KW-1185">Reference proteome</keyword>
<dbReference type="AlphaFoldDB" id="A0A8X8XFF6"/>
<proteinExistence type="predicted"/>
<feature type="region of interest" description="Disordered" evidence="5">
    <location>
        <begin position="527"/>
        <end position="546"/>
    </location>
</feature>
<dbReference type="GO" id="GO:0005634">
    <property type="term" value="C:nucleus"/>
    <property type="evidence" value="ECO:0007669"/>
    <property type="project" value="UniProtKB-SubCell"/>
</dbReference>
<feature type="compositionally biased region" description="Polar residues" evidence="5">
    <location>
        <begin position="485"/>
        <end position="505"/>
    </location>
</feature>
<evidence type="ECO:0000256" key="4">
    <source>
        <dbReference type="ARBA" id="ARBA00023242"/>
    </source>
</evidence>
<feature type="region of interest" description="Disordered" evidence="5">
    <location>
        <begin position="479"/>
        <end position="505"/>
    </location>
</feature>
<dbReference type="InterPro" id="IPR044159">
    <property type="entry name" value="IQM"/>
</dbReference>
<evidence type="ECO:0000256" key="2">
    <source>
        <dbReference type="ARBA" id="ARBA00004496"/>
    </source>
</evidence>
<dbReference type="Proteomes" id="UP000298416">
    <property type="component" value="Unassembled WGS sequence"/>
</dbReference>
<comment type="caution">
    <text evidence="6">The sequence shown here is derived from an EMBL/GenBank/DDBJ whole genome shotgun (WGS) entry which is preliminary data.</text>
</comment>
<keyword evidence="3" id="KW-0963">Cytoplasm</keyword>
<dbReference type="GO" id="GO:0005737">
    <property type="term" value="C:cytoplasm"/>
    <property type="evidence" value="ECO:0007669"/>
    <property type="project" value="UniProtKB-SubCell"/>
</dbReference>
<dbReference type="EMBL" id="PNBA02000009">
    <property type="protein sequence ID" value="KAG6412508.1"/>
    <property type="molecule type" value="Genomic_DNA"/>
</dbReference>
<accession>A0A8X8XFF6</accession>
<keyword evidence="4" id="KW-0539">Nucleus</keyword>
<sequence length="628" mass="70895">MVEPGEYGDEAARNASKKVASAPLAKPDAPEAGTAGGEPDGSDTDETDDSIYVSYAESWSPTSVPTPPTQEESKCCWLFWSCMDVCRSIPPTVTCDLANSFQSIPSNLINNDKINKPNNHQHIQVECDDSKCMFDEDDDMVSPMAGSLMGRIPHSPKHEAAIKLQKVYKSFRTRRKLADCAVLIEQRWWKLLDFAELKHSSVSFFDIDRRETAISRWSRARTRAAKVGKGLSKNGKAQKLALQHWLEAIDPRHRYGHNLHIYYVKWLNSQSKEPFFYWLDIGEGKDINLVEKCPRSKLHQQCIKYLGMMERKAYEVVIEGGRLLYKQTWEPLDTTRVSKWIFVLSTSRTLYVGKKRKGTFQHSSFLAGGATLAAGRIVAKNGFLKRREGIDGRAGRRREDDNGLDRGKRSDDEVMEQQYCPTDNEQAEATEAKPSSGNSDRAVWPHSGHYKPTPENFQNFISFLRENNVDLSDVKLDSTDEQEDSLYNASSSTSSHKPQYAEESTTGQGFIALEIPCKDSLFEKLMTENQRSSSDESPTEEESKSFQLGKQLSWNWSTGAGPRIGCVRDYPWRLQERALEDVKLSPRSIQRLSSDSPFPSESQRADCILSCRTSAHSKTQSSPLHSLC</sequence>
<name>A0A8X8XFF6_SALSN</name>
<reference evidence="6" key="1">
    <citation type="submission" date="2018-01" db="EMBL/GenBank/DDBJ databases">
        <authorList>
            <person name="Mao J.F."/>
        </authorList>
    </citation>
    <scope>NUCLEOTIDE SEQUENCE</scope>
    <source>
        <strain evidence="6">Huo1</strain>
        <tissue evidence="6">Leaf</tissue>
    </source>
</reference>
<evidence type="ECO:0000313" key="6">
    <source>
        <dbReference type="EMBL" id="KAG6412508.1"/>
    </source>
</evidence>
<organism evidence="6">
    <name type="scientific">Salvia splendens</name>
    <name type="common">Scarlet sage</name>
    <dbReference type="NCBI Taxonomy" id="180675"/>
    <lineage>
        <taxon>Eukaryota</taxon>
        <taxon>Viridiplantae</taxon>
        <taxon>Streptophyta</taxon>
        <taxon>Embryophyta</taxon>
        <taxon>Tracheophyta</taxon>
        <taxon>Spermatophyta</taxon>
        <taxon>Magnoliopsida</taxon>
        <taxon>eudicotyledons</taxon>
        <taxon>Gunneridae</taxon>
        <taxon>Pentapetalae</taxon>
        <taxon>asterids</taxon>
        <taxon>lamiids</taxon>
        <taxon>Lamiales</taxon>
        <taxon>Lamiaceae</taxon>
        <taxon>Nepetoideae</taxon>
        <taxon>Mentheae</taxon>
        <taxon>Salviinae</taxon>
        <taxon>Salvia</taxon>
        <taxon>Salvia subgen. Calosphace</taxon>
        <taxon>core Calosphace</taxon>
    </lineage>
</organism>
<feature type="compositionally biased region" description="Basic and acidic residues" evidence="5">
    <location>
        <begin position="393"/>
        <end position="412"/>
    </location>
</feature>
<protein>
    <submittedName>
        <fullName evidence="6">Uncharacterized protein</fullName>
    </submittedName>
</protein>
<feature type="region of interest" description="Disordered" evidence="5">
    <location>
        <begin position="1"/>
        <end position="49"/>
    </location>
</feature>
<evidence type="ECO:0000313" key="7">
    <source>
        <dbReference type="Proteomes" id="UP000298416"/>
    </source>
</evidence>
<dbReference type="PANTHER" id="PTHR31250:SF14">
    <property type="entry name" value="IQ DOMAIN-CONTAINING PROTEIN IQM2"/>
    <property type="match status" value="1"/>
</dbReference>
<reference evidence="6" key="2">
    <citation type="submission" date="2020-08" db="EMBL/GenBank/DDBJ databases">
        <title>Plant Genome Project.</title>
        <authorList>
            <person name="Zhang R.-G."/>
        </authorList>
    </citation>
    <scope>NUCLEOTIDE SEQUENCE</scope>
    <source>
        <strain evidence="6">Huo1</strain>
        <tissue evidence="6">Leaf</tissue>
    </source>
</reference>
<comment type="subcellular location">
    <subcellularLocation>
        <location evidence="2">Cytoplasm</location>
    </subcellularLocation>
    <subcellularLocation>
        <location evidence="1">Nucleus</location>
    </subcellularLocation>
</comment>
<evidence type="ECO:0000256" key="3">
    <source>
        <dbReference type="ARBA" id="ARBA00022490"/>
    </source>
</evidence>
<evidence type="ECO:0000256" key="5">
    <source>
        <dbReference type="SAM" id="MobiDB-lite"/>
    </source>
</evidence>
<feature type="compositionally biased region" description="Acidic residues" evidence="5">
    <location>
        <begin position="40"/>
        <end position="49"/>
    </location>
</feature>
<dbReference type="PANTHER" id="PTHR31250">
    <property type="entry name" value="IQ DOMAIN-CONTAINING PROTEIN IQM3"/>
    <property type="match status" value="1"/>
</dbReference>